<dbReference type="OrthoDB" id="9806724at2"/>
<dbReference type="PATRIC" id="fig|742818.3.peg.1848"/>
<dbReference type="RefSeq" id="WP_009139929.1">
    <property type="nucleotide sequence ID" value="NZ_JH815199.1"/>
</dbReference>
<dbReference type="SUPFAM" id="SSF56425">
    <property type="entry name" value="Succinate dehydrogenase/fumarate reductase flavoprotein, catalytic domain"/>
    <property type="match status" value="1"/>
</dbReference>
<sequence>MLNAPIADSDTNLAKAIEEGWCYKADSIEALAEAAALPDLAATVTEYDGMVAAGQDTLLFKRDEFLQPVEDESSEYYAFEYNPSAFNTFGEARTDEFCRVLDVDFNLIDGLYVGGVENGSLFSTPYYDCGGSCSGLSMSSGRLAARHMAEYIKD</sequence>
<gene>
    <name evidence="1" type="ORF">HMPREF9451_01749</name>
</gene>
<dbReference type="eggNOG" id="COG1053">
    <property type="taxonomic scope" value="Bacteria"/>
</dbReference>
<dbReference type="EMBL" id="ADMD01000009">
    <property type="protein sequence ID" value="EJZ83231.1"/>
    <property type="molecule type" value="Genomic_DNA"/>
</dbReference>
<organism evidence="1 2">
    <name type="scientific">Slackia piriformis YIT 12062</name>
    <dbReference type="NCBI Taxonomy" id="742818"/>
    <lineage>
        <taxon>Bacteria</taxon>
        <taxon>Bacillati</taxon>
        <taxon>Actinomycetota</taxon>
        <taxon>Coriobacteriia</taxon>
        <taxon>Eggerthellales</taxon>
        <taxon>Eggerthellaceae</taxon>
        <taxon>Slackia</taxon>
    </lineage>
</organism>
<protein>
    <recommendedName>
        <fullName evidence="3">FAD-dependent oxidoreductase 2 FAD binding domain-containing protein</fullName>
    </recommendedName>
</protein>
<dbReference type="Proteomes" id="UP000006069">
    <property type="component" value="Unassembled WGS sequence"/>
</dbReference>
<dbReference type="AlphaFoldDB" id="K0YIF1"/>
<evidence type="ECO:0000313" key="1">
    <source>
        <dbReference type="EMBL" id="EJZ83231.1"/>
    </source>
</evidence>
<dbReference type="Gene3D" id="3.50.50.60">
    <property type="entry name" value="FAD/NAD(P)-binding domain"/>
    <property type="match status" value="1"/>
</dbReference>
<keyword evidence="2" id="KW-1185">Reference proteome</keyword>
<dbReference type="Gene3D" id="3.90.700.10">
    <property type="entry name" value="Succinate dehydrogenase/fumarate reductase flavoprotein, catalytic domain"/>
    <property type="match status" value="1"/>
</dbReference>
<dbReference type="InterPro" id="IPR036188">
    <property type="entry name" value="FAD/NAD-bd_sf"/>
</dbReference>
<evidence type="ECO:0000313" key="2">
    <source>
        <dbReference type="Proteomes" id="UP000006069"/>
    </source>
</evidence>
<dbReference type="InterPro" id="IPR027477">
    <property type="entry name" value="Succ_DH/fumarate_Rdtase_cat_sf"/>
</dbReference>
<reference evidence="1 2" key="1">
    <citation type="submission" date="2012-08" db="EMBL/GenBank/DDBJ databases">
        <title>The Genome Sequence of Slackia piriformis YIT 12062.</title>
        <authorList>
            <consortium name="The Broad Institute Genome Sequencing Platform"/>
            <person name="Earl A."/>
            <person name="Ward D."/>
            <person name="Feldgarden M."/>
            <person name="Gevers D."/>
            <person name="Morotomi M."/>
            <person name="Walker B."/>
            <person name="Young S.K."/>
            <person name="Zeng Q."/>
            <person name="Gargeya S."/>
            <person name="Fitzgerald M."/>
            <person name="Haas B."/>
            <person name="Abouelleil A."/>
            <person name="Alvarado L."/>
            <person name="Arachchi H.M."/>
            <person name="Berlin A.M."/>
            <person name="Chapman S.B."/>
            <person name="Goldberg J."/>
            <person name="Griggs A."/>
            <person name="Gujja S."/>
            <person name="Hansen M."/>
            <person name="Howarth C."/>
            <person name="Imamovic A."/>
            <person name="Larimer J."/>
            <person name="McCowen C."/>
            <person name="Montmayeur A."/>
            <person name="Murphy C."/>
            <person name="Neiman D."/>
            <person name="Pearson M."/>
            <person name="Priest M."/>
            <person name="Roberts A."/>
            <person name="Saif S."/>
            <person name="Shea T."/>
            <person name="Sisk P."/>
            <person name="Sykes S."/>
            <person name="Wortman J."/>
            <person name="Nusbaum C."/>
            <person name="Birren B."/>
        </authorList>
    </citation>
    <scope>NUCLEOTIDE SEQUENCE [LARGE SCALE GENOMIC DNA]</scope>
    <source>
        <strain evidence="1 2">YIT 12062</strain>
    </source>
</reference>
<name>K0YIF1_9ACTN</name>
<dbReference type="InParanoid" id="K0YIF1"/>
<accession>K0YIF1</accession>
<comment type="caution">
    <text evidence="1">The sequence shown here is derived from an EMBL/GenBank/DDBJ whole genome shotgun (WGS) entry which is preliminary data.</text>
</comment>
<proteinExistence type="predicted"/>
<evidence type="ECO:0008006" key="3">
    <source>
        <dbReference type="Google" id="ProtNLM"/>
    </source>
</evidence>
<dbReference type="HOGENOM" id="CLU_1703076_0_0_11"/>